<dbReference type="Gene3D" id="3.40.50.150">
    <property type="entry name" value="Vaccinia Virus protein VP39"/>
    <property type="match status" value="1"/>
</dbReference>
<keyword evidence="6" id="KW-1185">Reference proteome</keyword>
<dbReference type="GO" id="GO:0032259">
    <property type="term" value="P:methylation"/>
    <property type="evidence" value="ECO:0007669"/>
    <property type="project" value="UniProtKB-KW"/>
</dbReference>
<evidence type="ECO:0000259" key="4">
    <source>
        <dbReference type="Pfam" id="PF10017"/>
    </source>
</evidence>
<keyword evidence="1" id="KW-0489">Methyltransferase</keyword>
<dbReference type="Proteomes" id="UP000005143">
    <property type="component" value="Unassembled WGS sequence"/>
</dbReference>
<dbReference type="OrthoDB" id="5289726at2"/>
<feature type="region of interest" description="Disordered" evidence="3">
    <location>
        <begin position="1"/>
        <end position="23"/>
    </location>
</feature>
<name>H0EAK6_9ACTN</name>
<dbReference type="InterPro" id="IPR035094">
    <property type="entry name" value="EgtD"/>
</dbReference>
<dbReference type="GO" id="GO:0005524">
    <property type="term" value="F:ATP binding"/>
    <property type="evidence" value="ECO:0007669"/>
    <property type="project" value="UniProtKB-KW"/>
</dbReference>
<dbReference type="SUPFAM" id="SSF53335">
    <property type="entry name" value="S-adenosyl-L-methionine-dependent methyltransferases"/>
    <property type="match status" value="1"/>
</dbReference>
<dbReference type="PANTHER" id="PTHR43397:SF1">
    <property type="entry name" value="ERGOTHIONEINE BIOSYNTHESIS PROTEIN 1"/>
    <property type="match status" value="1"/>
</dbReference>
<dbReference type="EMBL" id="AGUD01000295">
    <property type="protein sequence ID" value="EHN09333.1"/>
    <property type="molecule type" value="Genomic_DNA"/>
</dbReference>
<dbReference type="InterPro" id="IPR051128">
    <property type="entry name" value="EgtD_Methyltrsf_superfamily"/>
</dbReference>
<evidence type="ECO:0000256" key="2">
    <source>
        <dbReference type="ARBA" id="ARBA00022679"/>
    </source>
</evidence>
<accession>H0EAK6</accession>
<proteinExistence type="predicted"/>
<dbReference type="PANTHER" id="PTHR43397">
    <property type="entry name" value="ERGOTHIONEINE BIOSYNTHESIS PROTEIN 1"/>
    <property type="match status" value="1"/>
</dbReference>
<dbReference type="PATRIC" id="fig|1097667.3.peg.3845"/>
<organism evidence="5 6">
    <name type="scientific">Patulibacter medicamentivorans</name>
    <dbReference type="NCBI Taxonomy" id="1097667"/>
    <lineage>
        <taxon>Bacteria</taxon>
        <taxon>Bacillati</taxon>
        <taxon>Actinomycetota</taxon>
        <taxon>Thermoleophilia</taxon>
        <taxon>Solirubrobacterales</taxon>
        <taxon>Patulibacteraceae</taxon>
        <taxon>Patulibacter</taxon>
    </lineage>
</organism>
<keyword evidence="5" id="KW-0067">ATP-binding</keyword>
<keyword evidence="2" id="KW-0808">Transferase</keyword>
<evidence type="ECO:0000256" key="3">
    <source>
        <dbReference type="SAM" id="MobiDB-lite"/>
    </source>
</evidence>
<keyword evidence="5" id="KW-0547">Nucleotide-binding</keyword>
<dbReference type="AlphaFoldDB" id="H0EAK6"/>
<protein>
    <submittedName>
        <fullName evidence="5">ABC transporter ATP-binding protein</fullName>
    </submittedName>
</protein>
<feature type="domain" description="Histidine-specific methyltransferase SAM-dependent" evidence="4">
    <location>
        <begin position="55"/>
        <end position="356"/>
    </location>
</feature>
<dbReference type="InterPro" id="IPR029063">
    <property type="entry name" value="SAM-dependent_MTases_sf"/>
</dbReference>
<evidence type="ECO:0000313" key="6">
    <source>
        <dbReference type="Proteomes" id="UP000005143"/>
    </source>
</evidence>
<dbReference type="RefSeq" id="WP_007578343.1">
    <property type="nucleotide sequence ID" value="NZ_AGUD01000295.1"/>
</dbReference>
<dbReference type="PIRSF" id="PIRSF018005">
    <property type="entry name" value="UCP018005"/>
    <property type="match status" value="1"/>
</dbReference>
<gene>
    <name evidence="5" type="ORF">PAI11_38800</name>
</gene>
<reference evidence="5 6" key="1">
    <citation type="journal article" date="2013" name="Biodegradation">
        <title>Quantitative proteomic analysis of ibuprofen-degrading Patulibacter sp. strain I11.</title>
        <authorList>
            <person name="Almeida B."/>
            <person name="Kjeldal H."/>
            <person name="Lolas I."/>
            <person name="Knudsen A.D."/>
            <person name="Carvalho G."/>
            <person name="Nielsen K.L."/>
            <person name="Barreto Crespo M.T."/>
            <person name="Stensballe A."/>
            <person name="Nielsen J.L."/>
        </authorList>
    </citation>
    <scope>NUCLEOTIDE SEQUENCE [LARGE SCALE GENOMIC DNA]</scope>
    <source>
        <strain evidence="5 6">I11</strain>
    </source>
</reference>
<dbReference type="CDD" id="cd02440">
    <property type="entry name" value="AdoMet_MTases"/>
    <property type="match status" value="1"/>
</dbReference>
<dbReference type="InterPro" id="IPR017804">
    <property type="entry name" value="MeTrfase_EgtD-like"/>
</dbReference>
<evidence type="ECO:0000313" key="5">
    <source>
        <dbReference type="EMBL" id="EHN09333.1"/>
    </source>
</evidence>
<comment type="caution">
    <text evidence="5">The sequence shown here is derived from an EMBL/GenBank/DDBJ whole genome shotgun (WGS) entry which is preliminary data.</text>
</comment>
<evidence type="ECO:0000256" key="1">
    <source>
        <dbReference type="ARBA" id="ARBA00022603"/>
    </source>
</evidence>
<dbReference type="InterPro" id="IPR019257">
    <property type="entry name" value="MeTrfase_dom"/>
</dbReference>
<dbReference type="NCBIfam" id="TIGR03438">
    <property type="entry name" value="egtD_ergothio"/>
    <property type="match status" value="1"/>
</dbReference>
<dbReference type="Pfam" id="PF10017">
    <property type="entry name" value="Methyltransf_33"/>
    <property type="match status" value="1"/>
</dbReference>
<dbReference type="GO" id="GO:0008168">
    <property type="term" value="F:methyltransferase activity"/>
    <property type="evidence" value="ECO:0007669"/>
    <property type="project" value="UniProtKB-KW"/>
</dbReference>
<sequence length="358" mass="38762">MSDWTETRVQGPDAIGRDGTGDRPCSAAALGAPPTVADLVRVVVADADAAPRTLADDVYDGLTQPFKELPPKHLYDDHGSELFAAICELPEYYPTRTERAILVARSAEIAERTGAVELVELGSGYATKTRVLLDALHAAGTLRRYVPLDVSEPTVHHAGREVAAAYGIPVHGIVGDFERDLDLVPDPAGARILAILGGTIGNLPPGGRRHFLRRLATLLDDEGWLLLGIDLVKDPAVIELAYNDAAGVTSAFNRNVLTVINRELDADFAVDDYEHVAFFDRRNEWIDIRLRAPRAHAVRIGALDLEVPFAAGEDLRTEISSKFTPQRLRADLAASGLTLDRLLTDEEGRFGLALARAA</sequence>